<dbReference type="Ensembl" id="ENSCSAVT00000007581.1">
    <property type="protein sequence ID" value="ENSCSAVP00000007483.1"/>
    <property type="gene ID" value="ENSCSAVG00000004469.1"/>
</dbReference>
<name>H2YQ75_CIOSA</name>
<evidence type="ECO:0000256" key="3">
    <source>
        <dbReference type="ARBA" id="ARBA00022670"/>
    </source>
</evidence>
<dbReference type="Pfam" id="PF05903">
    <property type="entry name" value="Peptidase_C97"/>
    <property type="match status" value="1"/>
</dbReference>
<reference evidence="8" key="1">
    <citation type="submission" date="2003-08" db="EMBL/GenBank/DDBJ databases">
        <authorList>
            <person name="Birren B."/>
            <person name="Nusbaum C."/>
            <person name="Abebe A."/>
            <person name="Abouelleil A."/>
            <person name="Adekoya E."/>
            <person name="Ait-zahra M."/>
            <person name="Allen N."/>
            <person name="Allen T."/>
            <person name="An P."/>
            <person name="Anderson M."/>
            <person name="Anderson S."/>
            <person name="Arachchi H."/>
            <person name="Armbruster J."/>
            <person name="Bachantsang P."/>
            <person name="Baldwin J."/>
            <person name="Barry A."/>
            <person name="Bayul T."/>
            <person name="Blitshsteyn B."/>
            <person name="Bloom T."/>
            <person name="Blye J."/>
            <person name="Boguslavskiy L."/>
            <person name="Borowsky M."/>
            <person name="Boukhgalter B."/>
            <person name="Brunache A."/>
            <person name="Butler J."/>
            <person name="Calixte N."/>
            <person name="Calvo S."/>
            <person name="Camarata J."/>
            <person name="Campo K."/>
            <person name="Chang J."/>
            <person name="Cheshatsang Y."/>
            <person name="Citroen M."/>
            <person name="Collymore A."/>
            <person name="Considine T."/>
            <person name="Cook A."/>
            <person name="Cooke P."/>
            <person name="Corum B."/>
            <person name="Cuomo C."/>
            <person name="David R."/>
            <person name="Dawoe T."/>
            <person name="Degray S."/>
            <person name="Dodge S."/>
            <person name="Dooley K."/>
            <person name="Dorje P."/>
            <person name="Dorjee K."/>
            <person name="Dorris L."/>
            <person name="Duffey N."/>
            <person name="Dupes A."/>
            <person name="Elkins T."/>
            <person name="Engels R."/>
            <person name="Erickson J."/>
            <person name="Farina A."/>
            <person name="Faro S."/>
            <person name="Ferreira P."/>
            <person name="Fischer H."/>
            <person name="Fitzgerald M."/>
            <person name="Foley K."/>
            <person name="Gage D."/>
            <person name="Galagan J."/>
            <person name="Gearin G."/>
            <person name="Gnerre S."/>
            <person name="Gnirke A."/>
            <person name="Goyette A."/>
            <person name="Graham J."/>
            <person name="Grandbois E."/>
            <person name="Gyaltsen K."/>
            <person name="Hafez N."/>
            <person name="Hagopian D."/>
            <person name="Hagos B."/>
            <person name="Hall J."/>
            <person name="Hatcher B."/>
            <person name="Heller A."/>
            <person name="Higgins H."/>
            <person name="Honan T."/>
            <person name="Horn A."/>
            <person name="Houde N."/>
            <person name="Hughes L."/>
            <person name="Hulme W."/>
            <person name="Husby E."/>
            <person name="Iliev I."/>
            <person name="Jaffe D."/>
            <person name="Jones C."/>
            <person name="Kamal M."/>
            <person name="Kamat A."/>
            <person name="Kamvysselis M."/>
            <person name="Karlsson E."/>
            <person name="Kells C."/>
            <person name="Kieu A."/>
            <person name="Kisner P."/>
            <person name="Kodira C."/>
            <person name="Kulbokas E."/>
            <person name="Labutti K."/>
            <person name="Lama D."/>
            <person name="Landers T."/>
            <person name="Leger J."/>
            <person name="Levine S."/>
            <person name="Lewis D."/>
            <person name="Lewis T."/>
            <person name="Lindblad-toh K."/>
            <person name="Liu X."/>
            <person name="Lokyitsang T."/>
            <person name="Lokyitsang Y."/>
            <person name="Lucien O."/>
            <person name="Lui A."/>
            <person name="Ma L.J."/>
            <person name="Mabbitt R."/>
            <person name="Macdonald J."/>
            <person name="Maclean C."/>
            <person name="Major J."/>
            <person name="Manning J."/>
            <person name="Marabella R."/>
            <person name="Maru K."/>
            <person name="Matthews C."/>
            <person name="Mauceli E."/>
            <person name="Mccarthy M."/>
            <person name="Mcdonough S."/>
            <person name="Mcghee T."/>
            <person name="Meldrim J."/>
            <person name="Meneus L."/>
            <person name="Mesirov J."/>
            <person name="Mihalev A."/>
            <person name="Mihova T."/>
            <person name="Mikkelsen T."/>
            <person name="Mlenga V."/>
            <person name="Moru K."/>
            <person name="Mozes J."/>
            <person name="Mulrain L."/>
            <person name="Munson G."/>
            <person name="Naylor J."/>
            <person name="Newes C."/>
            <person name="Nguyen C."/>
            <person name="Nguyen N."/>
            <person name="Nguyen T."/>
            <person name="Nicol R."/>
            <person name="Nielsen C."/>
            <person name="Nizzari M."/>
            <person name="Norbu C."/>
            <person name="Norbu N."/>
            <person name="O'donnell P."/>
            <person name="Okoawo O."/>
            <person name="O'leary S."/>
            <person name="Omotosho B."/>
            <person name="O'neill K."/>
            <person name="Osman S."/>
            <person name="Parker S."/>
            <person name="Perrin D."/>
            <person name="Phunkhang P."/>
            <person name="Piqani B."/>
            <person name="Purcell S."/>
            <person name="Rachupka T."/>
            <person name="Ramasamy U."/>
            <person name="Rameau R."/>
            <person name="Ray V."/>
            <person name="Raymond C."/>
            <person name="Retta R."/>
            <person name="Richardson S."/>
            <person name="Rise C."/>
            <person name="Rodriguez J."/>
            <person name="Rogers J."/>
            <person name="Rogov P."/>
            <person name="Rutman M."/>
            <person name="Schupbach R."/>
            <person name="Seaman C."/>
            <person name="Settipalli S."/>
            <person name="Sharpe T."/>
            <person name="Sheridan J."/>
            <person name="Sherpa N."/>
            <person name="Shi J."/>
            <person name="Smirnov S."/>
            <person name="Smith C."/>
            <person name="Sougnez C."/>
            <person name="Spencer B."/>
            <person name="Stalker J."/>
            <person name="Stange-thomann N."/>
            <person name="Stavropoulos S."/>
            <person name="Stetson K."/>
            <person name="Stone C."/>
            <person name="Stone S."/>
            <person name="Stubbs M."/>
            <person name="Talamas J."/>
            <person name="Tchuinga P."/>
            <person name="Tenzing P."/>
            <person name="Tesfaye S."/>
            <person name="Theodore J."/>
            <person name="Thoulutsang Y."/>
            <person name="Topham K."/>
            <person name="Towey S."/>
            <person name="Tsamla T."/>
            <person name="Tsomo N."/>
            <person name="Vallee D."/>
            <person name="Vassiliev H."/>
            <person name="Venkataraman V."/>
            <person name="Vinson J."/>
            <person name="Vo A."/>
            <person name="Wade C."/>
            <person name="Wang S."/>
            <person name="Wangchuk T."/>
            <person name="Wangdi T."/>
            <person name="Whittaker C."/>
            <person name="Wilkinson J."/>
            <person name="Wu Y."/>
            <person name="Wyman D."/>
            <person name="Yadav S."/>
            <person name="Yang S."/>
            <person name="Yang X."/>
            <person name="Yeager S."/>
            <person name="Yee E."/>
            <person name="Young G."/>
            <person name="Zainoun J."/>
            <person name="Zembeck L."/>
            <person name="Zimmer A."/>
            <person name="Zody M."/>
            <person name="Lander E."/>
        </authorList>
    </citation>
    <scope>NUCLEOTIDE SEQUENCE [LARGE SCALE GENOMIC DNA]</scope>
</reference>
<dbReference type="PANTHER" id="PTHR12378:SF80">
    <property type="entry name" value="IP06716P-RELATED"/>
    <property type="match status" value="1"/>
</dbReference>
<dbReference type="OMA" id="QRIWAQI"/>
<reference evidence="7" key="2">
    <citation type="submission" date="2025-08" db="UniProtKB">
        <authorList>
            <consortium name="Ensembl"/>
        </authorList>
    </citation>
    <scope>IDENTIFICATION</scope>
</reference>
<dbReference type="InterPro" id="IPR042266">
    <property type="entry name" value="PPPDE_sf"/>
</dbReference>
<protein>
    <recommendedName>
        <fullName evidence="2">palmitoyl-protein hydrolase</fullName>
        <ecNumber evidence="2">3.1.2.22</ecNumber>
    </recommendedName>
</protein>
<accession>H2YQ75</accession>
<dbReference type="PROSITE" id="PS51858">
    <property type="entry name" value="PPPDE"/>
    <property type="match status" value="1"/>
</dbReference>
<evidence type="ECO:0000256" key="2">
    <source>
        <dbReference type="ARBA" id="ARBA00012423"/>
    </source>
</evidence>
<dbReference type="EC" id="3.1.2.22" evidence="2"/>
<dbReference type="GeneTree" id="ENSGT00730000111005"/>
<dbReference type="GO" id="GO:0008474">
    <property type="term" value="F:palmitoyl-(protein) hydrolase activity"/>
    <property type="evidence" value="ECO:0007669"/>
    <property type="project" value="UniProtKB-EC"/>
</dbReference>
<keyword evidence="3" id="KW-0645">Protease</keyword>
<dbReference type="HOGENOM" id="CLU_069001_5_1_1"/>
<evidence type="ECO:0000256" key="1">
    <source>
        <dbReference type="ARBA" id="ARBA00008140"/>
    </source>
</evidence>
<evidence type="ECO:0000313" key="7">
    <source>
        <dbReference type="Ensembl" id="ENSCSAVP00000007483.1"/>
    </source>
</evidence>
<dbReference type="PANTHER" id="PTHR12378">
    <property type="entry name" value="DESUMOYLATING ISOPEPTIDASE"/>
    <property type="match status" value="1"/>
</dbReference>
<dbReference type="InParanoid" id="H2YQ75"/>
<evidence type="ECO:0000259" key="6">
    <source>
        <dbReference type="PROSITE" id="PS51858"/>
    </source>
</evidence>
<dbReference type="AlphaFoldDB" id="H2YQ75"/>
<organism evidence="7 8">
    <name type="scientific">Ciona savignyi</name>
    <name type="common">Pacific transparent sea squirt</name>
    <dbReference type="NCBI Taxonomy" id="51511"/>
    <lineage>
        <taxon>Eukaryota</taxon>
        <taxon>Metazoa</taxon>
        <taxon>Chordata</taxon>
        <taxon>Tunicata</taxon>
        <taxon>Ascidiacea</taxon>
        <taxon>Phlebobranchia</taxon>
        <taxon>Cionidae</taxon>
        <taxon>Ciona</taxon>
    </lineage>
</organism>
<keyword evidence="8" id="KW-1185">Reference proteome</keyword>
<keyword evidence="4" id="KW-0378">Hydrolase</keyword>
<comment type="catalytic activity">
    <reaction evidence="5">
        <text>S-hexadecanoyl-L-cysteinyl-[protein] + H2O = L-cysteinyl-[protein] + hexadecanoate + H(+)</text>
        <dbReference type="Rhea" id="RHEA:19233"/>
        <dbReference type="Rhea" id="RHEA-COMP:10131"/>
        <dbReference type="Rhea" id="RHEA-COMP:11032"/>
        <dbReference type="ChEBI" id="CHEBI:7896"/>
        <dbReference type="ChEBI" id="CHEBI:15377"/>
        <dbReference type="ChEBI" id="CHEBI:15378"/>
        <dbReference type="ChEBI" id="CHEBI:29950"/>
        <dbReference type="ChEBI" id="CHEBI:74151"/>
        <dbReference type="EC" id="3.1.2.22"/>
    </reaction>
    <physiologicalReaction direction="left-to-right" evidence="5">
        <dbReference type="Rhea" id="RHEA:19234"/>
    </physiologicalReaction>
</comment>
<dbReference type="GO" id="GO:0016579">
    <property type="term" value="P:protein deubiquitination"/>
    <property type="evidence" value="ECO:0007669"/>
    <property type="project" value="TreeGrafter"/>
</dbReference>
<dbReference type="STRING" id="51511.ENSCSAVP00000007483"/>
<evidence type="ECO:0000256" key="5">
    <source>
        <dbReference type="ARBA" id="ARBA00047409"/>
    </source>
</evidence>
<dbReference type="InterPro" id="IPR008580">
    <property type="entry name" value="PPPDE_dom"/>
</dbReference>
<feature type="domain" description="PPPDE" evidence="6">
    <location>
        <begin position="4"/>
        <end position="169"/>
    </location>
</feature>
<dbReference type="GO" id="GO:0060027">
    <property type="term" value="P:convergent extension involved in gastrulation"/>
    <property type="evidence" value="ECO:0007669"/>
    <property type="project" value="Ensembl"/>
</dbReference>
<comment type="similarity">
    <text evidence="1">Belongs to the DeSI family.</text>
</comment>
<dbReference type="SMART" id="SM01179">
    <property type="entry name" value="DUF862"/>
    <property type="match status" value="1"/>
</dbReference>
<dbReference type="GO" id="GO:0101005">
    <property type="term" value="F:deubiquitinase activity"/>
    <property type="evidence" value="ECO:0007669"/>
    <property type="project" value="TreeGrafter"/>
</dbReference>
<dbReference type="GO" id="GO:0006508">
    <property type="term" value="P:proteolysis"/>
    <property type="evidence" value="ECO:0007669"/>
    <property type="project" value="UniProtKB-KW"/>
</dbReference>
<dbReference type="eggNOG" id="KOG0324">
    <property type="taxonomic scope" value="Eukaryota"/>
</dbReference>
<evidence type="ECO:0000256" key="4">
    <source>
        <dbReference type="ARBA" id="ARBA00022801"/>
    </source>
</evidence>
<proteinExistence type="inferred from homology"/>
<sequence>MTSSPVILNIYDMYWINEYISGLGIGVYHTGVEVYNREFAYGGHQFPFTGVFEIAPRDATDLGETFKFKDSIVLGMTDFTQSDVENIVEQLGKEYMGCAYHLMHKNCNHFTSALSEVCNMIPFFVWYAQLCKIYIMQILCGRPIPRWINRLAYMSTCVPFLQRCLPQEWLTPVALANNI</sequence>
<reference evidence="7" key="3">
    <citation type="submission" date="2025-09" db="UniProtKB">
        <authorList>
            <consortium name="Ensembl"/>
        </authorList>
    </citation>
    <scope>IDENTIFICATION</scope>
</reference>
<dbReference type="FunCoup" id="H2YQ75">
    <property type="interactions" value="43"/>
</dbReference>
<dbReference type="Proteomes" id="UP000007875">
    <property type="component" value="Unassembled WGS sequence"/>
</dbReference>
<dbReference type="Gene3D" id="3.90.1720.30">
    <property type="entry name" value="PPPDE domains"/>
    <property type="match status" value="1"/>
</dbReference>
<evidence type="ECO:0000313" key="8">
    <source>
        <dbReference type="Proteomes" id="UP000007875"/>
    </source>
</evidence>